<evidence type="ECO:0000313" key="7">
    <source>
        <dbReference type="Proteomes" id="UP001319921"/>
    </source>
</evidence>
<dbReference type="KEGG" id="scas:SACC_27670"/>
<feature type="transmembrane region" description="Helical" evidence="5">
    <location>
        <begin position="12"/>
        <end position="30"/>
    </location>
</feature>
<dbReference type="InterPro" id="IPR002293">
    <property type="entry name" value="AA/rel_permease1"/>
</dbReference>
<sequence length="126" mass="13892">MKDELHKNQLSLVNLIALSIAGTLPIIAPIEISPFIEDTGPAAIWPIILGYILFLIVSLPILEYTRIVPFAGGYYGLAELGFGKAVGKYTALANYMFYIFVQSSNFFFIGWLLIDTVYLTSGVLLP</sequence>
<dbReference type="EMBL" id="AP025226">
    <property type="protein sequence ID" value="BDB99750.1"/>
    <property type="molecule type" value="Genomic_DNA"/>
</dbReference>
<dbReference type="Pfam" id="PF13520">
    <property type="entry name" value="AA_permease_2"/>
    <property type="match status" value="1"/>
</dbReference>
<evidence type="ECO:0000256" key="4">
    <source>
        <dbReference type="ARBA" id="ARBA00023136"/>
    </source>
</evidence>
<dbReference type="GO" id="GO:0016020">
    <property type="term" value="C:membrane"/>
    <property type="evidence" value="ECO:0007669"/>
    <property type="project" value="UniProtKB-SubCell"/>
</dbReference>
<proteinExistence type="predicted"/>
<keyword evidence="2 5" id="KW-0812">Transmembrane</keyword>
<evidence type="ECO:0000256" key="2">
    <source>
        <dbReference type="ARBA" id="ARBA00022692"/>
    </source>
</evidence>
<dbReference type="Proteomes" id="UP001319921">
    <property type="component" value="Chromosome"/>
</dbReference>
<comment type="subcellular location">
    <subcellularLocation>
        <location evidence="1">Membrane</location>
        <topology evidence="1">Multi-pass membrane protein</topology>
    </subcellularLocation>
</comment>
<evidence type="ECO:0000256" key="3">
    <source>
        <dbReference type="ARBA" id="ARBA00022989"/>
    </source>
</evidence>
<evidence type="ECO:0000256" key="5">
    <source>
        <dbReference type="SAM" id="Phobius"/>
    </source>
</evidence>
<keyword evidence="7" id="KW-1185">Reference proteome</keyword>
<protein>
    <recommendedName>
        <fullName evidence="8">Amino acid permease</fullName>
    </recommendedName>
</protein>
<dbReference type="RefSeq" id="WP_229570229.1">
    <property type="nucleotide sequence ID" value="NZ_AP025226.1"/>
</dbReference>
<dbReference type="GeneID" id="68867488"/>
<reference evidence="6 7" key="1">
    <citation type="journal article" date="2022" name="Microbiol. Resour. Announc.">
        <title>Complete Genome Sequence of the Hyperthermophilic and Acidophilic Archaeon Saccharolobus caldissimus Strain HS-3T.</title>
        <authorList>
            <person name="Sakai H.D."/>
            <person name="Kurosawa N."/>
        </authorList>
    </citation>
    <scope>NUCLEOTIDE SEQUENCE [LARGE SCALE GENOMIC DNA]</scope>
    <source>
        <strain evidence="6 7">JCM32116</strain>
    </source>
</reference>
<gene>
    <name evidence="6" type="ORF">SACC_27670</name>
</gene>
<organism evidence="6 7">
    <name type="scientific">Saccharolobus caldissimus</name>
    <dbReference type="NCBI Taxonomy" id="1702097"/>
    <lineage>
        <taxon>Archaea</taxon>
        <taxon>Thermoproteota</taxon>
        <taxon>Thermoprotei</taxon>
        <taxon>Sulfolobales</taxon>
        <taxon>Sulfolobaceae</taxon>
        <taxon>Saccharolobus</taxon>
    </lineage>
</organism>
<dbReference type="GO" id="GO:0022857">
    <property type="term" value="F:transmembrane transporter activity"/>
    <property type="evidence" value="ECO:0007669"/>
    <property type="project" value="InterPro"/>
</dbReference>
<dbReference type="Gene3D" id="1.20.1740.10">
    <property type="entry name" value="Amino acid/polyamine transporter I"/>
    <property type="match status" value="1"/>
</dbReference>
<keyword evidence="4 5" id="KW-0472">Membrane</keyword>
<feature type="transmembrane region" description="Helical" evidence="5">
    <location>
        <begin position="95"/>
        <end position="114"/>
    </location>
</feature>
<evidence type="ECO:0008006" key="8">
    <source>
        <dbReference type="Google" id="ProtNLM"/>
    </source>
</evidence>
<dbReference type="AlphaFoldDB" id="A0AAQ4CVB9"/>
<accession>A0AAQ4CVB9</accession>
<evidence type="ECO:0000313" key="6">
    <source>
        <dbReference type="EMBL" id="BDB99750.1"/>
    </source>
</evidence>
<evidence type="ECO:0000256" key="1">
    <source>
        <dbReference type="ARBA" id="ARBA00004141"/>
    </source>
</evidence>
<keyword evidence="3 5" id="KW-1133">Transmembrane helix</keyword>
<name>A0AAQ4CVB9_9CREN</name>
<feature type="transmembrane region" description="Helical" evidence="5">
    <location>
        <begin position="42"/>
        <end position="62"/>
    </location>
</feature>